<evidence type="ECO:0000313" key="2">
    <source>
        <dbReference type="Proteomes" id="UP000809529"/>
    </source>
</evidence>
<proteinExistence type="predicted"/>
<evidence type="ECO:0000313" key="1">
    <source>
        <dbReference type="EMBL" id="MBM1194742.1"/>
    </source>
</evidence>
<organism evidence="1 2">
    <name type="scientific">Pseudomonas weihenstephanensis</name>
    <dbReference type="NCBI Taxonomy" id="1608994"/>
    <lineage>
        <taxon>Bacteria</taxon>
        <taxon>Pseudomonadati</taxon>
        <taxon>Pseudomonadota</taxon>
        <taxon>Gammaproteobacteria</taxon>
        <taxon>Pseudomonadales</taxon>
        <taxon>Pseudomonadaceae</taxon>
        <taxon>Pseudomonas</taxon>
    </lineage>
</organism>
<dbReference type="RefSeq" id="WP_203302389.1">
    <property type="nucleotide sequence ID" value="NZ_JAAEBW010000002.1"/>
</dbReference>
<gene>
    <name evidence="1" type="ORF">GYN02_06040</name>
</gene>
<dbReference type="EMBL" id="JAAEBW010000002">
    <property type="protein sequence ID" value="MBM1194742.1"/>
    <property type="molecule type" value="Genomic_DNA"/>
</dbReference>
<name>A0ABS1ZE89_9PSED</name>
<keyword evidence="2" id="KW-1185">Reference proteome</keyword>
<reference evidence="1 2" key="1">
    <citation type="submission" date="2020-01" db="EMBL/GenBank/DDBJ databases">
        <title>Comparative genomics of meat spoilage bacteria.</title>
        <authorList>
            <person name="Hilgarth M."/>
            <person name="Vogel R.F."/>
        </authorList>
    </citation>
    <scope>NUCLEOTIDE SEQUENCE [LARGE SCALE GENOMIC DNA]</scope>
    <source>
        <strain evidence="1 2">TMW2.2077</strain>
    </source>
</reference>
<protein>
    <recommendedName>
        <fullName evidence="3">Zona occludens toxin N-terminal domain-containing protein</fullName>
    </recommendedName>
</protein>
<sequence length="162" mass="18375">MSQPVTIAYLEISPRQTGKTTRLAKMACALVEAGKSVVFVVHNRRFASELSQRYSGLTVISDGQRLPPEIDPNLAVWFYDEFDFLKSTAIREGAYYATTAARLRVLGRDGPDNDMLMQLVEANSNRHERHLWALDMSDFISKSRHLMTAECFRRSVLGEFLS</sequence>
<accession>A0ABS1ZE89</accession>
<comment type="caution">
    <text evidence="1">The sequence shown here is derived from an EMBL/GenBank/DDBJ whole genome shotgun (WGS) entry which is preliminary data.</text>
</comment>
<evidence type="ECO:0008006" key="3">
    <source>
        <dbReference type="Google" id="ProtNLM"/>
    </source>
</evidence>
<dbReference type="Proteomes" id="UP000809529">
    <property type="component" value="Unassembled WGS sequence"/>
</dbReference>